<reference evidence="2" key="1">
    <citation type="submission" date="2018-04" db="EMBL/GenBank/DDBJ databases">
        <authorList>
            <person name="Go L.Y."/>
            <person name="Mitchell J.A."/>
        </authorList>
    </citation>
    <scope>NUCLEOTIDE SEQUENCE</scope>
    <source>
        <tissue evidence="2">Whole organism</tissue>
    </source>
</reference>
<dbReference type="VEuPathDB" id="VectorBase:CSON010095"/>
<dbReference type="AlphaFoldDB" id="A0A336K106"/>
<dbReference type="EMBL" id="UFQS01000040">
    <property type="protein sequence ID" value="SSW98161.1"/>
    <property type="molecule type" value="Genomic_DNA"/>
</dbReference>
<evidence type="ECO:0000313" key="3">
    <source>
        <dbReference type="EMBL" id="SSX18547.1"/>
    </source>
</evidence>
<evidence type="ECO:0000256" key="1">
    <source>
        <dbReference type="SAM" id="SignalP"/>
    </source>
</evidence>
<proteinExistence type="predicted"/>
<gene>
    <name evidence="2" type="primary">CSON010095</name>
</gene>
<keyword evidence="1" id="KW-0732">Signal</keyword>
<feature type="chain" id="PRO_5036061993" evidence="1">
    <location>
        <begin position="26"/>
        <end position="88"/>
    </location>
</feature>
<accession>A0A336K106</accession>
<evidence type="ECO:0000313" key="2">
    <source>
        <dbReference type="EMBL" id="SSW98161.1"/>
    </source>
</evidence>
<name>A0A336K106_CULSO</name>
<dbReference type="EMBL" id="UFQT01000040">
    <property type="protein sequence ID" value="SSX18547.1"/>
    <property type="molecule type" value="Genomic_DNA"/>
</dbReference>
<protein>
    <submittedName>
        <fullName evidence="2">CSON010095 protein</fullName>
    </submittedName>
</protein>
<sequence>MALKNLKLAILIIVICFNLIVTSLAKPGFSHADDLDVAESHYANYGGGGGYVGYAIVKPVYVVPVNVQKGGKNHRGRGRKGYGRGFHG</sequence>
<feature type="signal peptide" evidence="1">
    <location>
        <begin position="1"/>
        <end position="25"/>
    </location>
</feature>
<organism evidence="2">
    <name type="scientific">Culicoides sonorensis</name>
    <name type="common">Biting midge</name>
    <dbReference type="NCBI Taxonomy" id="179676"/>
    <lineage>
        <taxon>Eukaryota</taxon>
        <taxon>Metazoa</taxon>
        <taxon>Ecdysozoa</taxon>
        <taxon>Arthropoda</taxon>
        <taxon>Hexapoda</taxon>
        <taxon>Insecta</taxon>
        <taxon>Pterygota</taxon>
        <taxon>Neoptera</taxon>
        <taxon>Endopterygota</taxon>
        <taxon>Diptera</taxon>
        <taxon>Nematocera</taxon>
        <taxon>Chironomoidea</taxon>
        <taxon>Ceratopogonidae</taxon>
        <taxon>Ceratopogoninae</taxon>
        <taxon>Culicoides</taxon>
        <taxon>Monoculicoides</taxon>
    </lineage>
</organism>
<reference evidence="3" key="2">
    <citation type="submission" date="2018-07" db="EMBL/GenBank/DDBJ databases">
        <authorList>
            <person name="Quirk P.G."/>
            <person name="Krulwich T.A."/>
        </authorList>
    </citation>
    <scope>NUCLEOTIDE SEQUENCE</scope>
</reference>